<accession>D1B2D5</accession>
<dbReference type="InterPro" id="IPR011049">
    <property type="entry name" value="Serralysin-like_metalloprot_C"/>
</dbReference>
<dbReference type="SUPFAM" id="SSF51120">
    <property type="entry name" value="beta-Roll"/>
    <property type="match status" value="1"/>
</dbReference>
<dbReference type="eggNOG" id="COG5276">
    <property type="taxonomic scope" value="Bacteria"/>
</dbReference>
<dbReference type="PROSITE" id="PS50297">
    <property type="entry name" value="ANK_REP_REGION"/>
    <property type="match status" value="1"/>
</dbReference>
<name>D1B2D5_SULD5</name>
<dbReference type="STRING" id="525898.Sdel_1232"/>
<dbReference type="PROSITE" id="PS50088">
    <property type="entry name" value="ANK_REPEAT"/>
    <property type="match status" value="1"/>
</dbReference>
<dbReference type="InterPro" id="IPR015943">
    <property type="entry name" value="WD40/YVTN_repeat-like_dom_sf"/>
</dbReference>
<dbReference type="Gene3D" id="2.130.10.10">
    <property type="entry name" value="YVTN repeat-like/Quinoprotein amine dehydrogenase"/>
    <property type="match status" value="1"/>
</dbReference>
<evidence type="ECO:0000256" key="3">
    <source>
        <dbReference type="PROSITE-ProRule" id="PRU00023"/>
    </source>
</evidence>
<keyword evidence="2 3" id="KW-0040">ANK repeat</keyword>
<dbReference type="KEGG" id="sdl:Sdel_1232"/>
<proteinExistence type="predicted"/>
<dbReference type="HOGENOM" id="CLU_385388_0_0_7"/>
<keyword evidence="1" id="KW-0677">Repeat</keyword>
<dbReference type="SUPFAM" id="SSF51004">
    <property type="entry name" value="C-terminal (heme d1) domain of cytochrome cd1-nitrite reductase"/>
    <property type="match status" value="1"/>
</dbReference>
<dbReference type="RefSeq" id="WP_012857012.1">
    <property type="nucleotide sequence ID" value="NC_013512.1"/>
</dbReference>
<dbReference type="SMART" id="SM00248">
    <property type="entry name" value="ANK"/>
    <property type="match status" value="3"/>
</dbReference>
<dbReference type="Pfam" id="PF08309">
    <property type="entry name" value="LVIVD"/>
    <property type="match status" value="1"/>
</dbReference>
<gene>
    <name evidence="4" type="ordered locus">Sdel_1232</name>
</gene>
<dbReference type="Gene3D" id="1.25.40.20">
    <property type="entry name" value="Ankyrin repeat-containing domain"/>
    <property type="match status" value="1"/>
</dbReference>
<dbReference type="Proteomes" id="UP000002222">
    <property type="component" value="Chromosome"/>
</dbReference>
<dbReference type="PANTHER" id="PTHR24198:SF165">
    <property type="entry name" value="ANKYRIN REPEAT-CONTAINING PROTEIN-RELATED"/>
    <property type="match status" value="1"/>
</dbReference>
<dbReference type="InterPro" id="IPR011048">
    <property type="entry name" value="Haem_d1_sf"/>
</dbReference>
<reference evidence="4 5" key="2">
    <citation type="journal article" date="2010" name="Stand. Genomic Sci.">
        <title>Complete genome sequence of Sulfurospirillum deleyianum type strain (5175).</title>
        <authorList>
            <person name="Sikorski J."/>
            <person name="Lapidus A."/>
            <person name="Copeland A."/>
            <person name="Glavina Del Rio T."/>
            <person name="Nolan M."/>
            <person name="Lucas S."/>
            <person name="Chen F."/>
            <person name="Tice H."/>
            <person name="Cheng J.F."/>
            <person name="Saunders E."/>
            <person name="Bruce D."/>
            <person name="Goodwin L."/>
            <person name="Pitluck S."/>
            <person name="Ovchinnikova G."/>
            <person name="Pati A."/>
            <person name="Ivanova N."/>
            <person name="Mavromatis K."/>
            <person name="Chen A."/>
            <person name="Palaniappan K."/>
            <person name="Chain P."/>
            <person name="Land M."/>
            <person name="Hauser L."/>
            <person name="Chang Y.J."/>
            <person name="Jeffries C.D."/>
            <person name="Brettin T."/>
            <person name="Detter J.C."/>
            <person name="Han C."/>
            <person name="Rohde M."/>
            <person name="Lang E."/>
            <person name="Spring S."/>
            <person name="Goker M."/>
            <person name="Bristow J."/>
            <person name="Eisen J.A."/>
            <person name="Markowitz V."/>
            <person name="Hugenholtz P."/>
            <person name="Kyrpides N.C."/>
            <person name="Klenk H.P."/>
        </authorList>
    </citation>
    <scope>NUCLEOTIDE SEQUENCE [LARGE SCALE GENOMIC DNA]</scope>
    <source>
        <strain evidence="5">ATCC 51133 / DSM 6946 / 5175</strain>
    </source>
</reference>
<dbReference type="AlphaFoldDB" id="D1B2D5"/>
<reference evidence="5" key="1">
    <citation type="submission" date="2009-11" db="EMBL/GenBank/DDBJ databases">
        <title>The complete genome of Sulfurospirillum deleyianum DSM 6946.</title>
        <authorList>
            <consortium name="US DOE Joint Genome Institute (JGI-PGF)"/>
            <person name="Lucas S."/>
            <person name="Copeland A."/>
            <person name="Lapidus A."/>
            <person name="Glavina del Rio T."/>
            <person name="Dalin E."/>
            <person name="Tice H."/>
            <person name="Bruce D."/>
            <person name="Goodwin L."/>
            <person name="Pitluck S."/>
            <person name="Kyrpides N."/>
            <person name="Mavromatis K."/>
            <person name="Ivanova N."/>
            <person name="Ovchinnikova G."/>
            <person name="Munk A.C."/>
            <person name="Lu M."/>
            <person name="Brettin T."/>
            <person name="Detter J.C."/>
            <person name="Han C."/>
            <person name="Tapia R."/>
            <person name="Larimer F."/>
            <person name="Land M."/>
            <person name="Hauser L."/>
            <person name="Markowitz V."/>
            <person name="Cheng J.F."/>
            <person name="Hugenholtz P."/>
            <person name="Woyke T."/>
            <person name="Wu D."/>
            <person name="Aumann P."/>
            <person name="Schneider S."/>
            <person name="Lang E."/>
            <person name="Spring S."/>
            <person name="Klenk H.P."/>
            <person name="Eisen J.A."/>
        </authorList>
    </citation>
    <scope>NUCLEOTIDE SEQUENCE [LARGE SCALE GENOMIC DNA]</scope>
    <source>
        <strain evidence="5">ATCC 51133 / DSM 6946 / 5175</strain>
    </source>
</reference>
<dbReference type="eggNOG" id="COG0666">
    <property type="taxonomic scope" value="Bacteria"/>
</dbReference>
<dbReference type="Pfam" id="PF12796">
    <property type="entry name" value="Ank_2"/>
    <property type="match status" value="1"/>
</dbReference>
<dbReference type="InterPro" id="IPR013211">
    <property type="entry name" value="LVIVD"/>
</dbReference>
<dbReference type="InterPro" id="IPR002110">
    <property type="entry name" value="Ankyrin_rpt"/>
</dbReference>
<dbReference type="Gene3D" id="2.150.10.10">
    <property type="entry name" value="Serralysin-like metalloprotease, C-terminal"/>
    <property type="match status" value="1"/>
</dbReference>
<organism evidence="4 5">
    <name type="scientific">Sulfurospirillum deleyianum (strain ATCC 51133 / DSM 6946 / 5175)</name>
    <dbReference type="NCBI Taxonomy" id="525898"/>
    <lineage>
        <taxon>Bacteria</taxon>
        <taxon>Pseudomonadati</taxon>
        <taxon>Campylobacterota</taxon>
        <taxon>Epsilonproteobacteria</taxon>
        <taxon>Campylobacterales</taxon>
        <taxon>Sulfurospirillaceae</taxon>
        <taxon>Sulfurospirillum</taxon>
    </lineage>
</organism>
<evidence type="ECO:0000313" key="4">
    <source>
        <dbReference type="EMBL" id="ACZ12255.1"/>
    </source>
</evidence>
<evidence type="ECO:0000313" key="5">
    <source>
        <dbReference type="Proteomes" id="UP000002222"/>
    </source>
</evidence>
<dbReference type="PANTHER" id="PTHR24198">
    <property type="entry name" value="ANKYRIN REPEAT AND PROTEIN KINASE DOMAIN-CONTAINING PROTEIN"/>
    <property type="match status" value="1"/>
</dbReference>
<evidence type="ECO:0000256" key="1">
    <source>
        <dbReference type="ARBA" id="ARBA00022737"/>
    </source>
</evidence>
<feature type="repeat" description="ANK" evidence="3">
    <location>
        <begin position="658"/>
        <end position="690"/>
    </location>
</feature>
<evidence type="ECO:0000256" key="2">
    <source>
        <dbReference type="ARBA" id="ARBA00023043"/>
    </source>
</evidence>
<dbReference type="InterPro" id="IPR036770">
    <property type="entry name" value="Ankyrin_rpt-contain_sf"/>
</dbReference>
<dbReference type="EMBL" id="CP001816">
    <property type="protein sequence ID" value="ACZ12255.1"/>
    <property type="molecule type" value="Genomic_DNA"/>
</dbReference>
<dbReference type="SUPFAM" id="SSF48403">
    <property type="entry name" value="Ankyrin repeat"/>
    <property type="match status" value="1"/>
</dbReference>
<protein>
    <submittedName>
        <fullName evidence="4">LVIVD repeat protein</fullName>
    </submittedName>
</protein>
<sequence>MRYIMVILVVVCFFGCENKGVQTTRIDSLESLKSFIKDGQEKGYFPKEILTGLPTFPKRLQPVDLENRTMLTWDMHARCEGSGKKIVLALDATNHSIVCDAGDVAYIAGDGDDWVDDAVDNDIFYMGKGDDTVHNSYGSDIFIFEENWGHDVIEFRPESVDTAQIKGYDGSYPWKYTSFIIFGKGIEREDIHWEGERLVHTKTGDSIKLSSREINILFANENSAKLKDKNFIPTKKVPQTIALEQIKGESLHIQNNTLFLANQGLLIIDVHDIKNPMLLSALHHLPGIATSVSIVGDIAYVTQAAPYFSEGAGGWVSIVDIKDLQNPTILSTLNFGNNIFSIATNGKYLYVADTNFSHKDQRALSIFDVSTPSEPKLVSKTKLHEYSRFMAYANGLLILSTFQDYVSIFDVENPKEPQKMAHTLAFDGRAVGLKMYHNTLLINQDKGALSLFEITKDKHIVPLCDAQTNPTNRYASNSPSAMTLHNGIIYKAQYQDGVSLIDMKNCQVLKTIPFDGVSIASVGVVGNTLIAMNKEKAFFHDLNAKQVSTKPSAQTDPYANLSKDQLQTLLYQAAQDDKANDVIALCKAGANPNFAGHERHTPVQISARLGKLNALKALLENGGRADGESMMFAALREQIEAMKLLEHYGGNIAQTDKDGCSTLHYIAQDGTVEMVRYLVEKGVPLNATCRGKESALKWANYGKNIEVIQYLESKGAR</sequence>
<keyword evidence="5" id="KW-1185">Reference proteome</keyword>